<dbReference type="InterPro" id="IPR003540">
    <property type="entry name" value="ADP-ribosyltransferase"/>
</dbReference>
<evidence type="ECO:0000313" key="2">
    <source>
        <dbReference type="EMBL" id="PWK22632.1"/>
    </source>
</evidence>
<reference evidence="2 3" key="1">
    <citation type="submission" date="2018-05" db="EMBL/GenBank/DDBJ databases">
        <title>Genomic Encyclopedia of Archaeal and Bacterial Type Strains, Phase II (KMG-II): from individual species to whole genera.</title>
        <authorList>
            <person name="Goeker M."/>
        </authorList>
    </citation>
    <scope>NUCLEOTIDE SEQUENCE [LARGE SCALE GENOMIC DNA]</scope>
    <source>
        <strain evidence="2 3">DSM 22214</strain>
    </source>
</reference>
<protein>
    <submittedName>
        <fullName evidence="2">ADP-ribosyltransferase exoenzyme</fullName>
    </submittedName>
</protein>
<sequence>MSAEQYANSYLKDEVKIIENSERQTIAPELNIFEKALIYKYSEDGYQDLNEQLRISKGENISNFGQLLYESLEKLPNFIGNVYRSINLNDIEYNKYLTAFQNDEIIIEPFFISTSRSQLIGNQFGRIRFEIFCQRGKNIGSISKYASEKEVLINYNSQFRVIEVNEIKKHIKLIEI</sequence>
<comment type="caution">
    <text evidence="2">The sequence shown here is derived from an EMBL/GenBank/DDBJ whole genome shotgun (WGS) entry which is preliminary data.</text>
</comment>
<proteinExistence type="predicted"/>
<dbReference type="GO" id="GO:0005576">
    <property type="term" value="C:extracellular region"/>
    <property type="evidence" value="ECO:0007669"/>
    <property type="project" value="InterPro"/>
</dbReference>
<gene>
    <name evidence="2" type="ORF">LV89_03344</name>
</gene>
<dbReference type="AlphaFoldDB" id="A0A316DZ98"/>
<dbReference type="GO" id="GO:0016740">
    <property type="term" value="F:transferase activity"/>
    <property type="evidence" value="ECO:0007669"/>
    <property type="project" value="UniProtKB-KW"/>
</dbReference>
<organism evidence="2 3">
    <name type="scientific">Arcicella aurantiaca</name>
    <dbReference type="NCBI Taxonomy" id="591202"/>
    <lineage>
        <taxon>Bacteria</taxon>
        <taxon>Pseudomonadati</taxon>
        <taxon>Bacteroidota</taxon>
        <taxon>Cytophagia</taxon>
        <taxon>Cytophagales</taxon>
        <taxon>Flectobacillaceae</taxon>
        <taxon>Arcicella</taxon>
    </lineage>
</organism>
<dbReference type="Proteomes" id="UP000245489">
    <property type="component" value="Unassembled WGS sequence"/>
</dbReference>
<feature type="domain" description="ADP ribosyltransferase" evidence="1">
    <location>
        <begin position="25"/>
        <end position="173"/>
    </location>
</feature>
<dbReference type="Pfam" id="PF03496">
    <property type="entry name" value="ADPrib_exo_Tox"/>
    <property type="match status" value="1"/>
</dbReference>
<dbReference type="EMBL" id="QGGO01000019">
    <property type="protein sequence ID" value="PWK22632.1"/>
    <property type="molecule type" value="Genomic_DNA"/>
</dbReference>
<dbReference type="PROSITE" id="PS51996">
    <property type="entry name" value="TR_MART"/>
    <property type="match status" value="1"/>
</dbReference>
<keyword evidence="2" id="KW-0808">Transferase</keyword>
<dbReference type="OrthoDB" id="1362422at2"/>
<evidence type="ECO:0000259" key="1">
    <source>
        <dbReference type="Pfam" id="PF03496"/>
    </source>
</evidence>
<evidence type="ECO:0000313" key="3">
    <source>
        <dbReference type="Proteomes" id="UP000245489"/>
    </source>
</evidence>
<name>A0A316DZ98_9BACT</name>
<dbReference type="Gene3D" id="3.90.176.10">
    <property type="entry name" value="Toxin ADP-ribosyltransferase, Chain A, domain 1"/>
    <property type="match status" value="1"/>
</dbReference>
<keyword evidence="3" id="KW-1185">Reference proteome</keyword>
<dbReference type="SUPFAM" id="SSF56399">
    <property type="entry name" value="ADP-ribosylation"/>
    <property type="match status" value="1"/>
</dbReference>
<accession>A0A316DZ98</accession>
<dbReference type="RefSeq" id="WP_146199185.1">
    <property type="nucleotide sequence ID" value="NZ_QGGO01000019.1"/>
</dbReference>